<dbReference type="SUPFAM" id="SSF48452">
    <property type="entry name" value="TPR-like"/>
    <property type="match status" value="1"/>
</dbReference>
<accession>S4W4T0</accession>
<dbReference type="InterPro" id="IPR011990">
    <property type="entry name" value="TPR-like_helical_dom_sf"/>
</dbReference>
<name>S4W4T0_9BACT</name>
<proteinExistence type="predicted"/>
<evidence type="ECO:0000313" key="1">
    <source>
        <dbReference type="EMBL" id="AGO88102.1"/>
    </source>
</evidence>
<organism evidence="1">
    <name type="scientific">uncultured bacterium 405006-B04</name>
    <dbReference type="NCBI Taxonomy" id="1343841"/>
    <lineage>
        <taxon>Bacteria</taxon>
        <taxon>environmental samples</taxon>
    </lineage>
</organism>
<reference evidence="1" key="1">
    <citation type="journal article" date="2014" name="ISME J.">
        <title>Genomic properties of Marine Group A bacteria indicate a role in the marine sulfur cycle.</title>
        <authorList>
            <person name="Wright J.J."/>
            <person name="Mewis K."/>
            <person name="Hanson N.W."/>
            <person name="Konwar K.M."/>
            <person name="Maas K.R."/>
            <person name="Hallam S.J."/>
        </authorList>
    </citation>
    <scope>NUCLEOTIDE SEQUENCE</scope>
</reference>
<protein>
    <submittedName>
        <fullName evidence="1">Uncharacterized protein</fullName>
    </submittedName>
</protein>
<dbReference type="InterPro" id="IPR028082">
    <property type="entry name" value="Peripla_BP_I"/>
</dbReference>
<dbReference type="AlphaFoldDB" id="S4W4T0"/>
<sequence length="320" mass="35112">MAKSQYRQGQWDKALRSCKSVLSNFSGSPYESDAMILLGDIALARGKITSAFQHYLSVRPLIEDLLYLNEIDERLYTCIGIGVKEEKIEGFLFREKNAFNRAIINLARAYQSWKNGDAYDLSMVLNGIDTFYLPGFFAGVFGALHSVQKGALSRSVFLAVILPLSGLDREKGQSYLLGLAEYLKGRSSSKSIRFLIYDTGGSGVNALRIVSSLPSNPAVTAILGPLTPEEIYGLAGLKSPLPILIPKSASPGLSDLSQNLFFLSPSSKTIAQRTAQMMVRELGFEHIAVLSHGSGKTKLMTDYFLKECHQLGIDPVAVEW</sequence>
<dbReference type="Gene3D" id="3.40.50.2300">
    <property type="match status" value="1"/>
</dbReference>
<dbReference type="EMBL" id="KF170424">
    <property type="protein sequence ID" value="AGO88102.1"/>
    <property type="molecule type" value="Genomic_DNA"/>
</dbReference>
<dbReference type="SUPFAM" id="SSF53822">
    <property type="entry name" value="Periplasmic binding protein-like I"/>
    <property type="match status" value="1"/>
</dbReference>
<dbReference type="Gene3D" id="1.25.40.10">
    <property type="entry name" value="Tetratricopeptide repeat domain"/>
    <property type="match status" value="1"/>
</dbReference>